<evidence type="ECO:0000313" key="2">
    <source>
        <dbReference type="Proteomes" id="UP001145114"/>
    </source>
</evidence>
<proteinExistence type="predicted"/>
<protein>
    <submittedName>
        <fullName evidence="1">Uncharacterized protein</fullName>
    </submittedName>
</protein>
<gene>
    <name evidence="1" type="ORF">EV182_000085</name>
</gene>
<reference evidence="1" key="1">
    <citation type="submission" date="2022-06" db="EMBL/GenBank/DDBJ databases">
        <title>Phylogenomic reconstructions and comparative analyses of Kickxellomycotina fungi.</title>
        <authorList>
            <person name="Reynolds N.K."/>
            <person name="Stajich J.E."/>
            <person name="Barry K."/>
            <person name="Grigoriev I.V."/>
            <person name="Crous P."/>
            <person name="Smith M.E."/>
        </authorList>
    </citation>
    <scope>NUCLEOTIDE SEQUENCE</scope>
    <source>
        <strain evidence="1">RSA 2271</strain>
    </source>
</reference>
<sequence length="275" mass="30488">MSVLPNVPLFSANPGRDSVSECPDVLPPIRRFSEYTWKSVSDHDSDGLVPNDTETTGVASQPTVKRPLSDFNFFCRDARKLIVETSPNYTKEEVNRELGRAWSRLDQATRKYYRDLYIRDKTRYHAEQYRPRTTVEAMSPSSLTDDGGTNKTGFPPQQQAEEARISPGSGGRGHSEPAPLHIRLAIVRVLKLLATVSNRDPSTSSLPLLSQSSAPLEVVRSSTSSSSSSSSPSAAITTTTIHNQHNNEGLLGKRRRSSTSNCSSNYYSKLPHRRH</sequence>
<organism evidence="1 2">
    <name type="scientific">Spiromyces aspiralis</name>
    <dbReference type="NCBI Taxonomy" id="68401"/>
    <lineage>
        <taxon>Eukaryota</taxon>
        <taxon>Fungi</taxon>
        <taxon>Fungi incertae sedis</taxon>
        <taxon>Zoopagomycota</taxon>
        <taxon>Kickxellomycotina</taxon>
        <taxon>Kickxellomycetes</taxon>
        <taxon>Kickxellales</taxon>
        <taxon>Kickxellaceae</taxon>
        <taxon>Spiromyces</taxon>
    </lineage>
</organism>
<keyword evidence="2" id="KW-1185">Reference proteome</keyword>
<dbReference type="Proteomes" id="UP001145114">
    <property type="component" value="Unassembled WGS sequence"/>
</dbReference>
<comment type="caution">
    <text evidence="1">The sequence shown here is derived from an EMBL/GenBank/DDBJ whole genome shotgun (WGS) entry which is preliminary data.</text>
</comment>
<accession>A0ACC1HKX2</accession>
<evidence type="ECO:0000313" key="1">
    <source>
        <dbReference type="EMBL" id="KAJ1676016.1"/>
    </source>
</evidence>
<dbReference type="EMBL" id="JAMZIH010005144">
    <property type="protein sequence ID" value="KAJ1676016.1"/>
    <property type="molecule type" value="Genomic_DNA"/>
</dbReference>
<name>A0ACC1HKX2_9FUNG</name>